<proteinExistence type="predicted"/>
<dbReference type="EMBL" id="CM039436">
    <property type="protein sequence ID" value="KAI4314408.1"/>
    <property type="molecule type" value="Genomic_DNA"/>
</dbReference>
<evidence type="ECO:0000313" key="2">
    <source>
        <dbReference type="Proteomes" id="UP000828941"/>
    </source>
</evidence>
<protein>
    <submittedName>
        <fullName evidence="1">Uncharacterized protein</fullName>
    </submittedName>
</protein>
<gene>
    <name evidence="1" type="ORF">L6164_027320</name>
</gene>
<accession>A0ACB9LTP7</accession>
<organism evidence="1 2">
    <name type="scientific">Bauhinia variegata</name>
    <name type="common">Purple orchid tree</name>
    <name type="synonym">Phanera variegata</name>
    <dbReference type="NCBI Taxonomy" id="167791"/>
    <lineage>
        <taxon>Eukaryota</taxon>
        <taxon>Viridiplantae</taxon>
        <taxon>Streptophyta</taxon>
        <taxon>Embryophyta</taxon>
        <taxon>Tracheophyta</taxon>
        <taxon>Spermatophyta</taxon>
        <taxon>Magnoliopsida</taxon>
        <taxon>eudicotyledons</taxon>
        <taxon>Gunneridae</taxon>
        <taxon>Pentapetalae</taxon>
        <taxon>rosids</taxon>
        <taxon>fabids</taxon>
        <taxon>Fabales</taxon>
        <taxon>Fabaceae</taxon>
        <taxon>Cercidoideae</taxon>
        <taxon>Cercideae</taxon>
        <taxon>Bauhiniinae</taxon>
        <taxon>Bauhinia</taxon>
    </lineage>
</organism>
<dbReference type="Proteomes" id="UP000828941">
    <property type="component" value="Chromosome 11"/>
</dbReference>
<evidence type="ECO:0000313" key="1">
    <source>
        <dbReference type="EMBL" id="KAI4314408.1"/>
    </source>
</evidence>
<comment type="caution">
    <text evidence="1">The sequence shown here is derived from an EMBL/GenBank/DDBJ whole genome shotgun (WGS) entry which is preliminary data.</text>
</comment>
<reference evidence="1 2" key="1">
    <citation type="journal article" date="2022" name="DNA Res.">
        <title>Chromosomal-level genome assembly of the orchid tree Bauhinia variegata (Leguminosae; Cercidoideae) supports the allotetraploid origin hypothesis of Bauhinia.</title>
        <authorList>
            <person name="Zhong Y."/>
            <person name="Chen Y."/>
            <person name="Zheng D."/>
            <person name="Pang J."/>
            <person name="Liu Y."/>
            <person name="Luo S."/>
            <person name="Meng S."/>
            <person name="Qian L."/>
            <person name="Wei D."/>
            <person name="Dai S."/>
            <person name="Zhou R."/>
        </authorList>
    </citation>
    <scope>NUCLEOTIDE SEQUENCE [LARGE SCALE GENOMIC DNA]</scope>
    <source>
        <strain evidence="1">BV-YZ2020</strain>
    </source>
</reference>
<keyword evidence="2" id="KW-1185">Reference proteome</keyword>
<sequence length="352" mass="39386">MELCTLKAIQPPLLASTSHSHLLPKSSICLRLPITRTPSLLSRSFYLSNLPPRATASEETPGGPSCYVDEKQDEKQVQPFFSTDRKAFNETLTSEETKDESPVAEQVQPFFSTDWKASNETLTSEETKDESPVVEQVQPFFSTDWKASNETLTSEETKDESPVVEQVQPFFSTDWKASNETLTSEETKDESPVVEQVQPFFSTDWKASNETLTSEETKDESPVVEQVQAFDSTDEKAFIETLASEETKDKSPVDEQVQPFVILDNLNIKFGTDDTTSILLYGGGAIVALWLTSTVVSAIDSIPLFPKLLEVVGLAYTLWFTSRNLLFKQNRDELAAKIEELKEQVLGPDEDQ</sequence>
<name>A0ACB9LTP7_BAUVA</name>